<dbReference type="Proteomes" id="UP000185612">
    <property type="component" value="Unassembled WGS sequence"/>
</dbReference>
<dbReference type="SUPFAM" id="SSF50969">
    <property type="entry name" value="YVTN repeat-like/Quinoprotein amine dehydrogenase"/>
    <property type="match status" value="1"/>
</dbReference>
<name>A0A1Q5PZG2_9ACTO</name>
<dbReference type="InterPro" id="IPR015943">
    <property type="entry name" value="WD40/YVTN_repeat-like_dom_sf"/>
</dbReference>
<keyword evidence="2" id="KW-1185">Reference proteome</keyword>
<protein>
    <recommendedName>
        <fullName evidence="3">WD40 repeat domain-containing protein</fullName>
    </recommendedName>
</protein>
<evidence type="ECO:0000313" key="1">
    <source>
        <dbReference type="EMBL" id="OKL52819.1"/>
    </source>
</evidence>
<dbReference type="RefSeq" id="WP_073822593.1">
    <property type="nucleotide sequence ID" value="NZ_MQVS01000001.1"/>
</dbReference>
<dbReference type="InParanoid" id="A0A1Q5PZG2"/>
<dbReference type="OrthoDB" id="218695at2"/>
<reference evidence="2" key="1">
    <citation type="submission" date="2016-12" db="EMBL/GenBank/DDBJ databases">
        <authorList>
            <person name="Meng X."/>
        </authorList>
    </citation>
    <scope>NUCLEOTIDE SEQUENCE [LARGE SCALE GENOMIC DNA]</scope>
    <source>
        <strain evidence="2">DSM 20732</strain>
    </source>
</reference>
<sequence length="386" mass="41239">MDGAAPPVTYFDQDPLVATASKLPHGYVTEVVALAPCELDGHPCVVTLNLAGQLRVRDAATGVDVRPPLGGGLHDSTYWAQDYDWHLHVVDIDGVPHALASAIFGDVECWNLDTGEQRGREPGYVQVPTGVWMQDFDVWQTPDGEWRVAFVTEQDELHVIDPVTGRAVRPAWQSQVKGLEWVAAVPGTAGARLAGMSWRGELAIWELQAGQTSERVVPGAPADEVLAYVDAAGAAGLAVCHEFTAGTLARWNLDTGQPQASWRSSTQFTLLADATYGPVACTVHDGVFEVRRLADGAVVVSAAAPDAAGVWLVVPCTNQAGQPRWACFWDVEIRFLDPAAGQWSAPVAISYPVRGKTENKVHGACAVPGGRLALGLINGWASVEVR</sequence>
<dbReference type="AlphaFoldDB" id="A0A1Q5PZG2"/>
<evidence type="ECO:0008006" key="3">
    <source>
        <dbReference type="Google" id="ProtNLM"/>
    </source>
</evidence>
<proteinExistence type="predicted"/>
<evidence type="ECO:0000313" key="2">
    <source>
        <dbReference type="Proteomes" id="UP000185612"/>
    </source>
</evidence>
<dbReference type="STRING" id="52770.BSZ40_01630"/>
<gene>
    <name evidence="1" type="ORF">BSZ40_01630</name>
</gene>
<dbReference type="Gene3D" id="2.130.10.10">
    <property type="entry name" value="YVTN repeat-like/Quinoprotein amine dehydrogenase"/>
    <property type="match status" value="1"/>
</dbReference>
<dbReference type="InterPro" id="IPR011044">
    <property type="entry name" value="Quino_amine_DH_bsu"/>
</dbReference>
<accession>A0A1Q5PZG2</accession>
<dbReference type="EMBL" id="MQVS01000001">
    <property type="protein sequence ID" value="OKL52819.1"/>
    <property type="molecule type" value="Genomic_DNA"/>
</dbReference>
<comment type="caution">
    <text evidence="1">The sequence shown here is derived from an EMBL/GenBank/DDBJ whole genome shotgun (WGS) entry which is preliminary data.</text>
</comment>
<organism evidence="1 2">
    <name type="scientific">Buchananella hordeovulneris</name>
    <dbReference type="NCBI Taxonomy" id="52770"/>
    <lineage>
        <taxon>Bacteria</taxon>
        <taxon>Bacillati</taxon>
        <taxon>Actinomycetota</taxon>
        <taxon>Actinomycetes</taxon>
        <taxon>Actinomycetales</taxon>
        <taxon>Actinomycetaceae</taxon>
        <taxon>Buchananella</taxon>
    </lineage>
</organism>